<dbReference type="Pfam" id="PF20088">
    <property type="entry name" value="DUF6480"/>
    <property type="match status" value="1"/>
</dbReference>
<proteinExistence type="predicted"/>
<reference evidence="3 4" key="1">
    <citation type="submission" date="2018-06" db="EMBL/GenBank/DDBJ databases">
        <authorList>
            <consortium name="Pathogen Informatics"/>
            <person name="Doyle S."/>
        </authorList>
    </citation>
    <scope>NUCLEOTIDE SEQUENCE [LARGE SCALE GENOMIC DNA]</scope>
    <source>
        <strain evidence="3 4">NCTC10821</strain>
    </source>
</reference>
<gene>
    <name evidence="3" type="ORF">NCTC10821_00030</name>
</gene>
<organism evidence="3 4">
    <name type="scientific">Mycolicibacterium tokaiense</name>
    <dbReference type="NCBI Taxonomy" id="39695"/>
    <lineage>
        <taxon>Bacteria</taxon>
        <taxon>Bacillati</taxon>
        <taxon>Actinomycetota</taxon>
        <taxon>Actinomycetes</taxon>
        <taxon>Mycobacteriales</taxon>
        <taxon>Mycobacteriaceae</taxon>
        <taxon>Mycolicibacterium</taxon>
    </lineage>
</organism>
<keyword evidence="2" id="KW-1133">Transmembrane helix</keyword>
<protein>
    <submittedName>
        <fullName evidence="3">Uncharacterized protein</fullName>
    </submittedName>
</protein>
<keyword evidence="2" id="KW-0472">Membrane</keyword>
<evidence type="ECO:0000313" key="4">
    <source>
        <dbReference type="Proteomes" id="UP000254978"/>
    </source>
</evidence>
<sequence length="92" mass="9315">MRPNMSLDKHPQSDPSLPPDPDPSTATGLEPGGGVVPGDTPPDSASATTGLGEPEPRPRRKMTPTGAITLAVIVLFAALFAAAAVGALLEVF</sequence>
<keyword evidence="2" id="KW-0812">Transmembrane</keyword>
<feature type="region of interest" description="Disordered" evidence="1">
    <location>
        <begin position="1"/>
        <end position="62"/>
    </location>
</feature>
<evidence type="ECO:0000313" key="3">
    <source>
        <dbReference type="EMBL" id="STZ56537.1"/>
    </source>
</evidence>
<dbReference type="AlphaFoldDB" id="A0A378T8Q9"/>
<dbReference type="InterPro" id="IPR045512">
    <property type="entry name" value="DUF6480"/>
</dbReference>
<name>A0A378T8Q9_9MYCO</name>
<evidence type="ECO:0000256" key="2">
    <source>
        <dbReference type="SAM" id="Phobius"/>
    </source>
</evidence>
<dbReference type="Proteomes" id="UP000254978">
    <property type="component" value="Unassembled WGS sequence"/>
</dbReference>
<evidence type="ECO:0000256" key="1">
    <source>
        <dbReference type="SAM" id="MobiDB-lite"/>
    </source>
</evidence>
<accession>A0A378T8Q9</accession>
<keyword evidence="4" id="KW-1185">Reference proteome</keyword>
<feature type="transmembrane region" description="Helical" evidence="2">
    <location>
        <begin position="67"/>
        <end position="89"/>
    </location>
</feature>
<dbReference type="EMBL" id="UGQT01000001">
    <property type="protein sequence ID" value="STZ56537.1"/>
    <property type="molecule type" value="Genomic_DNA"/>
</dbReference>